<dbReference type="Pfam" id="PF02806">
    <property type="entry name" value="Alpha-amylase_C"/>
    <property type="match status" value="1"/>
</dbReference>
<evidence type="ECO:0000256" key="1">
    <source>
        <dbReference type="ARBA" id="ARBA00000826"/>
    </source>
</evidence>
<dbReference type="PANTHER" id="PTHR43651:SF2">
    <property type="entry name" value="1,4-ALPHA-GLUCAN-BRANCHING ENZYME, CHLOROPLASTIC_AMYLOPLASTIC"/>
    <property type="match status" value="1"/>
</dbReference>
<dbReference type="OrthoDB" id="196493at2759"/>
<reference evidence="11 12" key="1">
    <citation type="journal article" date="2018" name="Plant J.">
        <title>Genome sequences of Chlorella sorokiniana UTEX 1602 and Micractinium conductrix SAG 241.80: implications to maltose excretion by a green alga.</title>
        <authorList>
            <person name="Arriola M.B."/>
            <person name="Velmurugan N."/>
            <person name="Zhang Y."/>
            <person name="Plunkett M.H."/>
            <person name="Hondzo H."/>
            <person name="Barney B.M."/>
        </authorList>
    </citation>
    <scope>NUCLEOTIDE SEQUENCE [LARGE SCALE GENOMIC DNA]</scope>
    <source>
        <strain evidence="12">UTEX 1602</strain>
    </source>
</reference>
<dbReference type="STRING" id="3076.A0A2P6U2U4"/>
<proteinExistence type="inferred from homology"/>
<accession>A0A2P6U2U4</accession>
<keyword evidence="12" id="KW-1185">Reference proteome</keyword>
<feature type="domain" description="Glycosyl hydrolase family 13 catalytic" evidence="10">
    <location>
        <begin position="565"/>
        <end position="937"/>
    </location>
</feature>
<dbReference type="GO" id="GO:0043169">
    <property type="term" value="F:cation binding"/>
    <property type="evidence" value="ECO:0007669"/>
    <property type="project" value="InterPro"/>
</dbReference>
<dbReference type="InterPro" id="IPR013780">
    <property type="entry name" value="Glyco_hydro_b"/>
</dbReference>
<gene>
    <name evidence="11" type="ORF">C2E21_1052</name>
</gene>
<dbReference type="PANTHER" id="PTHR43651">
    <property type="entry name" value="1,4-ALPHA-GLUCAN-BRANCHING ENZYME"/>
    <property type="match status" value="1"/>
</dbReference>
<feature type="region of interest" description="Disordered" evidence="8">
    <location>
        <begin position="1058"/>
        <end position="1102"/>
    </location>
</feature>
<evidence type="ECO:0000256" key="7">
    <source>
        <dbReference type="ARBA" id="ARBA00060592"/>
    </source>
</evidence>
<keyword evidence="6" id="KW-0035">Amyloplast</keyword>
<feature type="compositionally biased region" description="Basic and acidic residues" evidence="8">
    <location>
        <begin position="1064"/>
        <end position="1075"/>
    </location>
</feature>
<name>A0A2P6U2U4_CHLSO</name>
<dbReference type="Gene3D" id="2.60.40.10">
    <property type="entry name" value="Immunoglobulins"/>
    <property type="match status" value="1"/>
</dbReference>
<evidence type="ECO:0000256" key="2">
    <source>
        <dbReference type="ARBA" id="ARBA00004602"/>
    </source>
</evidence>
<evidence type="ECO:0000256" key="4">
    <source>
        <dbReference type="ARBA" id="ARBA00012541"/>
    </source>
</evidence>
<evidence type="ECO:0000259" key="10">
    <source>
        <dbReference type="SMART" id="SM00642"/>
    </source>
</evidence>
<dbReference type="CDD" id="cd02854">
    <property type="entry name" value="E_set_GBE_euk_N"/>
    <property type="match status" value="1"/>
</dbReference>
<feature type="transmembrane region" description="Helical" evidence="9">
    <location>
        <begin position="99"/>
        <end position="117"/>
    </location>
</feature>
<sequence length="1102" mass="122783">MLLGARAGFPAPPLPAALWLLLGSLLATLTVLVLRSEASEQQRRRRQRRRLARDQRLAGPSDCVAARLQLWAGGITLLGQLLAMGSKSELQHWKDRAEASAVLAVIMLLQIGLPSWAPRFFEQRRFLIVGGARLALWVQPWIVNPRGMQAVFRAHPSQGPWGLLFDVWQLLLGTRSVAMFMTAFSAPLPTLPHLAFALLAFERCRTAAYICSLCPLLRHPTWQRRIAATHRLIDKLPLLVPEQSAVCETPLTGIDAVVAECRTFVTFLQLMCGVVLPTLIVARLHAPLHEAAADEAERERRRRLAAAAPAMLPNLRRALEPAGPSSSAQAAPAPLAAARPAPAPLAGAALRPAGRPPRSVVLSAAAVDQAAPQSAPEDGLGIVAHDPNLQAHEEHLRYRWNQYRGTKASILANERSLADFARGYERYGVVTENGRTVYREWCPGAVEAQLIGDFNGWEGQPMERDDFGTWSISLPEGTIPHGSKLKIKLRHPGGWWVDRIPAWARWATVPEGKMGAKYDGIHWDPPASERHVWKHKRPGRPASLRIYEAHVGMSSEEQKVASYTYFKDNVLPRIKNLGYNAIQLMAVQEHAYYGSFGYHVTNPFAVSSRSGTPEELKALIDEAHRLGISVLLDVVHSHISSNADDGLAGFDLGQPEEANYFKQGEAGYHSQWDSRLLNYRNYETLRYLLSNLRWWIEEYRFDGFRFDGVTSMLYHHHGINIGFSGNYNEYFSPATNVDAVVYLMLANELVHELLPDAITIAEDVSGMPALCRPVPEGGVGFDYRLGMGLPDFWIELLKHVKDEEWSMSTLVGRLCNRRYTEKTIGYAESHDQALVGDQTVAFRLMGAEMYTGMSALQDPNHVVERGIALHKMIRAVTMALGGEGYLNFMGNEFGHPEWLDFPREGNDWSYQYCRRQWSLVDTDHLRYKFLNAWDAACLAMDDATGFIASPWQWATLIDDEKQVIVAERGPLVWVFNFSPFNTYEGLQVPVPEPGRYRVALDSDAWDFGGPGRVAHDADHFTSPAGTKEDPDAQFCNRGQYMFVLSPPRTVVAYRKVNEEEEVAKEEARRRAEARAKAAPPPAVQAIKNAGSSNGGNGSSSSW</sequence>
<comment type="pathway">
    <text evidence="7">Glycan biosynthesis.</text>
</comment>
<evidence type="ECO:0000313" key="11">
    <source>
        <dbReference type="EMBL" id="PRW60631.1"/>
    </source>
</evidence>
<evidence type="ECO:0000256" key="8">
    <source>
        <dbReference type="SAM" id="MobiDB-lite"/>
    </source>
</evidence>
<dbReference type="InterPro" id="IPR006048">
    <property type="entry name" value="A-amylase/branching_C"/>
</dbReference>
<dbReference type="GO" id="GO:0005975">
    <property type="term" value="P:carbohydrate metabolic process"/>
    <property type="evidence" value="ECO:0007669"/>
    <property type="project" value="InterPro"/>
</dbReference>
<dbReference type="FunFam" id="3.20.20.80:FF:000001">
    <property type="entry name" value="1,4-alpha-glucan branching enzyme"/>
    <property type="match status" value="1"/>
</dbReference>
<dbReference type="AlphaFoldDB" id="A0A2P6U2U4"/>
<dbReference type="CDD" id="cd11321">
    <property type="entry name" value="AmyAc_bac_euk_BE"/>
    <property type="match status" value="1"/>
</dbReference>
<keyword evidence="9" id="KW-0472">Membrane</keyword>
<dbReference type="FunFam" id="2.60.40.10:FF:000250">
    <property type="entry name" value="1,4-alpha-glucan-branching enzyme, chloroplastic/amyloplastic"/>
    <property type="match status" value="1"/>
</dbReference>
<dbReference type="InterPro" id="IPR017853">
    <property type="entry name" value="GH"/>
</dbReference>
<dbReference type="Gene3D" id="2.60.40.1180">
    <property type="entry name" value="Golgi alpha-mannosidase II"/>
    <property type="match status" value="1"/>
</dbReference>
<comment type="similarity">
    <text evidence="3">Belongs to the glycosyl hydrolase 13 family. GlgB subfamily.</text>
</comment>
<dbReference type="SUPFAM" id="SSF81296">
    <property type="entry name" value="E set domains"/>
    <property type="match status" value="1"/>
</dbReference>
<dbReference type="EMBL" id="LHPG02000002">
    <property type="protein sequence ID" value="PRW60631.1"/>
    <property type="molecule type" value="Genomic_DNA"/>
</dbReference>
<dbReference type="EC" id="2.4.1.18" evidence="4"/>
<feature type="transmembrane region" description="Helical" evidence="9">
    <location>
        <begin position="16"/>
        <end position="36"/>
    </location>
</feature>
<dbReference type="GO" id="GO:0003844">
    <property type="term" value="F:1,4-alpha-glucan branching enzyme activity"/>
    <property type="evidence" value="ECO:0007669"/>
    <property type="project" value="UniProtKB-EC"/>
</dbReference>
<dbReference type="SMART" id="SM00642">
    <property type="entry name" value="Aamy"/>
    <property type="match status" value="1"/>
</dbReference>
<keyword evidence="6" id="KW-0934">Plastid</keyword>
<comment type="caution">
    <text evidence="11">The sequence shown here is derived from an EMBL/GenBank/DDBJ whole genome shotgun (WGS) entry which is preliminary data.</text>
</comment>
<evidence type="ECO:0000256" key="5">
    <source>
        <dbReference type="ARBA" id="ARBA00022679"/>
    </source>
</evidence>
<dbReference type="Pfam" id="PF00128">
    <property type="entry name" value="Alpha-amylase"/>
    <property type="match status" value="1"/>
</dbReference>
<keyword evidence="5" id="KW-0808">Transferase</keyword>
<dbReference type="InterPro" id="IPR006047">
    <property type="entry name" value="GH13_cat_dom"/>
</dbReference>
<evidence type="ECO:0000313" key="12">
    <source>
        <dbReference type="Proteomes" id="UP000239899"/>
    </source>
</evidence>
<dbReference type="GO" id="GO:0004553">
    <property type="term" value="F:hydrolase activity, hydrolyzing O-glycosyl compounds"/>
    <property type="evidence" value="ECO:0007669"/>
    <property type="project" value="InterPro"/>
</dbReference>
<dbReference type="InterPro" id="IPR013783">
    <property type="entry name" value="Ig-like_fold"/>
</dbReference>
<protein>
    <recommendedName>
        <fullName evidence="4">1,4-alpha-glucan branching enzyme</fullName>
        <ecNumber evidence="4">2.4.1.18</ecNumber>
    </recommendedName>
</protein>
<comment type="subcellular location">
    <subcellularLocation>
        <location evidence="2">Plastid</location>
        <location evidence="2">Amyloplast</location>
    </subcellularLocation>
</comment>
<feature type="compositionally biased region" description="Gly residues" evidence="8">
    <location>
        <begin position="1092"/>
        <end position="1102"/>
    </location>
</feature>
<keyword evidence="9" id="KW-0812">Transmembrane</keyword>
<comment type="catalytic activity">
    <reaction evidence="1">
        <text>Transfers a segment of a (1-&gt;4)-alpha-D-glucan chain to a primary hydroxy group in a similar glucan chain.</text>
        <dbReference type="EC" id="2.4.1.18"/>
    </reaction>
</comment>
<dbReference type="SUPFAM" id="SSF51011">
    <property type="entry name" value="Glycosyl hydrolase domain"/>
    <property type="match status" value="1"/>
</dbReference>
<organism evidence="11 12">
    <name type="scientific">Chlorella sorokiniana</name>
    <name type="common">Freshwater green alga</name>
    <dbReference type="NCBI Taxonomy" id="3076"/>
    <lineage>
        <taxon>Eukaryota</taxon>
        <taxon>Viridiplantae</taxon>
        <taxon>Chlorophyta</taxon>
        <taxon>core chlorophytes</taxon>
        <taxon>Trebouxiophyceae</taxon>
        <taxon>Chlorellales</taxon>
        <taxon>Chlorellaceae</taxon>
        <taxon>Chlorella clade</taxon>
        <taxon>Chlorella</taxon>
    </lineage>
</organism>
<dbReference type="SUPFAM" id="SSF51445">
    <property type="entry name" value="(Trans)glycosidases"/>
    <property type="match status" value="1"/>
</dbReference>
<dbReference type="Pfam" id="PF02922">
    <property type="entry name" value="CBM_48"/>
    <property type="match status" value="1"/>
</dbReference>
<dbReference type="GO" id="GO:0009501">
    <property type="term" value="C:amyloplast"/>
    <property type="evidence" value="ECO:0007669"/>
    <property type="project" value="UniProtKB-SubCell"/>
</dbReference>
<keyword evidence="9" id="KW-1133">Transmembrane helix</keyword>
<evidence type="ECO:0000256" key="3">
    <source>
        <dbReference type="ARBA" id="ARBA00009000"/>
    </source>
</evidence>
<dbReference type="Proteomes" id="UP000239899">
    <property type="component" value="Unassembled WGS sequence"/>
</dbReference>
<evidence type="ECO:0000256" key="6">
    <source>
        <dbReference type="ARBA" id="ARBA00023234"/>
    </source>
</evidence>
<dbReference type="Gene3D" id="3.20.20.80">
    <property type="entry name" value="Glycosidases"/>
    <property type="match status" value="1"/>
</dbReference>
<dbReference type="InterPro" id="IPR014756">
    <property type="entry name" value="Ig_E-set"/>
</dbReference>
<dbReference type="InterPro" id="IPR004193">
    <property type="entry name" value="Glyco_hydro_13_N"/>
</dbReference>
<evidence type="ECO:0000256" key="9">
    <source>
        <dbReference type="SAM" id="Phobius"/>
    </source>
</evidence>